<dbReference type="Pfam" id="PF25975">
    <property type="entry name" value="CzcB_C"/>
    <property type="match status" value="1"/>
</dbReference>
<dbReference type="NCBIfam" id="TIGR01730">
    <property type="entry name" value="RND_mfp"/>
    <property type="match status" value="1"/>
</dbReference>
<name>A0A3M9XNQ0_9HYPH</name>
<dbReference type="GO" id="GO:0030288">
    <property type="term" value="C:outer membrane-bounded periplasmic space"/>
    <property type="evidence" value="ECO:0007669"/>
    <property type="project" value="TreeGrafter"/>
</dbReference>
<evidence type="ECO:0000313" key="5">
    <source>
        <dbReference type="EMBL" id="RNJ49296.1"/>
    </source>
</evidence>
<dbReference type="GO" id="GO:0015679">
    <property type="term" value="P:plasma membrane copper ion transport"/>
    <property type="evidence" value="ECO:0007669"/>
    <property type="project" value="TreeGrafter"/>
</dbReference>
<comment type="caution">
    <text evidence="5">The sequence shown here is derived from an EMBL/GenBank/DDBJ whole genome shotgun (WGS) entry which is preliminary data.</text>
</comment>
<proteinExistence type="inferred from homology"/>
<dbReference type="Pfam" id="PF25973">
    <property type="entry name" value="BSH_CzcB"/>
    <property type="match status" value="1"/>
</dbReference>
<evidence type="ECO:0000259" key="4">
    <source>
        <dbReference type="Pfam" id="PF25975"/>
    </source>
</evidence>
<dbReference type="InterPro" id="IPR051909">
    <property type="entry name" value="MFP_Cation_Efflux"/>
</dbReference>
<dbReference type="InterPro" id="IPR058649">
    <property type="entry name" value="CzcB_C"/>
</dbReference>
<keyword evidence="2" id="KW-0813">Transport</keyword>
<protein>
    <submittedName>
        <fullName evidence="5">Efflux RND transporter periplasmic adaptor subunit</fullName>
    </submittedName>
</protein>
<feature type="domain" description="CzcB-like C-terminal circularly permuted SH3-like" evidence="4">
    <location>
        <begin position="324"/>
        <end position="377"/>
    </location>
</feature>
<evidence type="ECO:0000256" key="2">
    <source>
        <dbReference type="ARBA" id="ARBA00022448"/>
    </source>
</evidence>
<dbReference type="Gene3D" id="2.40.50.100">
    <property type="match status" value="1"/>
</dbReference>
<comment type="similarity">
    <text evidence="1">Belongs to the membrane fusion protein (MFP) (TC 8.A.1) family.</text>
</comment>
<organism evidence="5 6">
    <name type="scientific">Methylocystis hirsuta</name>
    <dbReference type="NCBI Taxonomy" id="369798"/>
    <lineage>
        <taxon>Bacteria</taxon>
        <taxon>Pseudomonadati</taxon>
        <taxon>Pseudomonadota</taxon>
        <taxon>Alphaproteobacteria</taxon>
        <taxon>Hyphomicrobiales</taxon>
        <taxon>Methylocystaceae</taxon>
        <taxon>Methylocystis</taxon>
    </lineage>
</organism>
<dbReference type="Gene3D" id="2.40.420.20">
    <property type="match status" value="1"/>
</dbReference>
<dbReference type="RefSeq" id="WP_123175266.1">
    <property type="nucleotide sequence ID" value="NZ_QWDD01000001.1"/>
</dbReference>
<dbReference type="PANTHER" id="PTHR30097">
    <property type="entry name" value="CATION EFFLUX SYSTEM PROTEIN CUSB"/>
    <property type="match status" value="1"/>
</dbReference>
<evidence type="ECO:0000256" key="1">
    <source>
        <dbReference type="ARBA" id="ARBA00009477"/>
    </source>
</evidence>
<dbReference type="InterPro" id="IPR006143">
    <property type="entry name" value="RND_pump_MFP"/>
</dbReference>
<keyword evidence="6" id="KW-1185">Reference proteome</keyword>
<dbReference type="EMBL" id="QWDD01000001">
    <property type="protein sequence ID" value="RNJ49296.1"/>
    <property type="molecule type" value="Genomic_DNA"/>
</dbReference>
<evidence type="ECO:0000313" key="6">
    <source>
        <dbReference type="Proteomes" id="UP000268623"/>
    </source>
</evidence>
<feature type="domain" description="CzcB-like barrel-sandwich hybrid" evidence="3">
    <location>
        <begin position="92"/>
        <end position="239"/>
    </location>
</feature>
<dbReference type="GO" id="GO:0060003">
    <property type="term" value="P:copper ion export"/>
    <property type="evidence" value="ECO:0007669"/>
    <property type="project" value="TreeGrafter"/>
</dbReference>
<dbReference type="Proteomes" id="UP000268623">
    <property type="component" value="Unassembled WGS sequence"/>
</dbReference>
<evidence type="ECO:0000259" key="3">
    <source>
        <dbReference type="Pfam" id="PF25973"/>
    </source>
</evidence>
<dbReference type="PANTHER" id="PTHR30097:SF4">
    <property type="entry name" value="SLR6042 PROTEIN"/>
    <property type="match status" value="1"/>
</dbReference>
<sequence>MITHMRRTLAPFLGLCILSGFFILGGLLTFSAPIAQGAPAETQNNLQPILVKISEDQMRVAGVETQPVEKESGMGELVVPGVVAVPPQQLLIVAAPAAGLVETLLVAIDEDVKQGAPIATLKSSELIEAQRAFLHAVSEANLAAEKLRRDEQLFKEHIIAERRLIVTRAEATQARSALDERRQILSLAGMTDQEINTLQRERKLASSLVVRAPVTGTVLQRHGTTGERVQASAPLITIARLDPIWVNLQVPLGRAAALDNVARVHVPLAGIDGRLIRIGRTVDAATQSVTAVAEFRTGASPLRPGQAVQAILRLKGGGDTQWRVSADALVNFKNHNWVFVRSPEGFVATPVTLLSETPQSASVQGALKAGERVATRGLLTLLAELAEAER</sequence>
<dbReference type="GO" id="GO:0022857">
    <property type="term" value="F:transmembrane transporter activity"/>
    <property type="evidence" value="ECO:0007669"/>
    <property type="project" value="InterPro"/>
</dbReference>
<dbReference type="SUPFAM" id="SSF111369">
    <property type="entry name" value="HlyD-like secretion proteins"/>
    <property type="match status" value="1"/>
</dbReference>
<dbReference type="GO" id="GO:0046914">
    <property type="term" value="F:transition metal ion binding"/>
    <property type="evidence" value="ECO:0007669"/>
    <property type="project" value="TreeGrafter"/>
</dbReference>
<dbReference type="Gene3D" id="2.40.30.170">
    <property type="match status" value="1"/>
</dbReference>
<dbReference type="GO" id="GO:0016020">
    <property type="term" value="C:membrane"/>
    <property type="evidence" value="ECO:0007669"/>
    <property type="project" value="InterPro"/>
</dbReference>
<dbReference type="OrthoDB" id="9806939at2"/>
<gene>
    <name evidence="5" type="ORF">D1O30_06485</name>
</gene>
<dbReference type="AlphaFoldDB" id="A0A3M9XNQ0"/>
<dbReference type="InterPro" id="IPR058647">
    <property type="entry name" value="BSH_CzcB-like"/>
</dbReference>
<reference evidence="5 6" key="1">
    <citation type="submission" date="2018-08" db="EMBL/GenBank/DDBJ databases">
        <title>Genome sequence of Methylocystis hirsuta CSC1, a methanotroph able to accumulate PHAs.</title>
        <authorList>
            <person name="Bordel S."/>
            <person name="Rodriguez E."/>
            <person name="Gancedo J."/>
            <person name="Munoz R."/>
        </authorList>
    </citation>
    <scope>NUCLEOTIDE SEQUENCE [LARGE SCALE GENOMIC DNA]</scope>
    <source>
        <strain evidence="5 6">CSC1</strain>
    </source>
</reference>
<accession>A0A3M9XNQ0</accession>